<dbReference type="SUPFAM" id="SSF52096">
    <property type="entry name" value="ClpP/crotonase"/>
    <property type="match status" value="1"/>
</dbReference>
<dbReference type="InterPro" id="IPR043594">
    <property type="entry name" value="HMGL"/>
</dbReference>
<dbReference type="AlphaFoldDB" id="A0A9Q9AW54"/>
<dbReference type="GO" id="GO:0046872">
    <property type="term" value="F:metal ion binding"/>
    <property type="evidence" value="ECO:0007669"/>
    <property type="project" value="UniProtKB-KW"/>
</dbReference>
<dbReference type="GO" id="GO:0004419">
    <property type="term" value="F:hydroxymethylglutaryl-CoA lyase activity"/>
    <property type="evidence" value="ECO:0007669"/>
    <property type="project" value="UniProtKB-EC"/>
</dbReference>
<dbReference type="PANTHER" id="PTHR42738:SF17">
    <property type="entry name" value="HYDROXYMETHYLGLUTARYL-COA LYASE"/>
    <property type="match status" value="1"/>
</dbReference>
<name>A0A9Q9AW54_9PEZI</name>
<evidence type="ECO:0000256" key="8">
    <source>
        <dbReference type="SAM" id="MobiDB-lite"/>
    </source>
</evidence>
<dbReference type="Gene3D" id="3.90.226.10">
    <property type="entry name" value="2-enoyl-CoA Hydratase, Chain A, domain 1"/>
    <property type="match status" value="1"/>
</dbReference>
<dbReference type="SUPFAM" id="SSF51569">
    <property type="entry name" value="Aldolase"/>
    <property type="match status" value="1"/>
</dbReference>
<accession>A0A9Q9AW54</accession>
<evidence type="ECO:0000256" key="5">
    <source>
        <dbReference type="ARBA" id="ARBA00023026"/>
    </source>
</evidence>
<dbReference type="InterPro" id="IPR000891">
    <property type="entry name" value="PYR_CT"/>
</dbReference>
<feature type="compositionally biased region" description="Polar residues" evidence="8">
    <location>
        <begin position="1"/>
        <end position="16"/>
    </location>
</feature>
<dbReference type="InterPro" id="IPR001753">
    <property type="entry name" value="Enoyl-CoA_hydra/iso"/>
</dbReference>
<dbReference type="GO" id="GO:0046951">
    <property type="term" value="P:ketone body biosynthetic process"/>
    <property type="evidence" value="ECO:0007669"/>
    <property type="project" value="TreeGrafter"/>
</dbReference>
<keyword evidence="11" id="KW-1185">Reference proteome</keyword>
<dbReference type="PANTHER" id="PTHR42738">
    <property type="entry name" value="HYDROXYMETHYLGLUTARYL-COA LYASE"/>
    <property type="match status" value="1"/>
</dbReference>
<dbReference type="Pfam" id="PF00682">
    <property type="entry name" value="HMGL-like"/>
    <property type="match status" value="1"/>
</dbReference>
<feature type="domain" description="Pyruvate carboxyltransferase" evidence="9">
    <location>
        <begin position="39"/>
        <end position="309"/>
    </location>
</feature>
<dbReference type="InterPro" id="IPR029045">
    <property type="entry name" value="ClpP/crotonase-like_dom_sf"/>
</dbReference>
<protein>
    <recommendedName>
        <fullName evidence="3">hydroxymethylglutaryl-CoA lyase</fullName>
        <ecNumber evidence="3">4.1.3.4</ecNumber>
    </recommendedName>
</protein>
<evidence type="ECO:0000313" key="11">
    <source>
        <dbReference type="Proteomes" id="UP001056384"/>
    </source>
</evidence>
<organism evidence="10 11">
    <name type="scientific">Septoria linicola</name>
    <dbReference type="NCBI Taxonomy" id="215465"/>
    <lineage>
        <taxon>Eukaryota</taxon>
        <taxon>Fungi</taxon>
        <taxon>Dikarya</taxon>
        <taxon>Ascomycota</taxon>
        <taxon>Pezizomycotina</taxon>
        <taxon>Dothideomycetes</taxon>
        <taxon>Dothideomycetidae</taxon>
        <taxon>Mycosphaerellales</taxon>
        <taxon>Mycosphaerellaceae</taxon>
        <taxon>Septoria</taxon>
    </lineage>
</organism>
<keyword evidence="4" id="KW-0479">Metal-binding</keyword>
<dbReference type="PROSITE" id="PS50991">
    <property type="entry name" value="PYR_CT"/>
    <property type="match status" value="1"/>
</dbReference>
<feature type="region of interest" description="Disordered" evidence="8">
    <location>
        <begin position="1"/>
        <end position="25"/>
    </location>
</feature>
<dbReference type="EC" id="4.1.3.4" evidence="3"/>
<proteinExistence type="inferred from homology"/>
<gene>
    <name evidence="10" type="ORF">Slin15195_G103260</name>
</gene>
<dbReference type="GO" id="GO:0006552">
    <property type="term" value="P:L-leucine catabolic process"/>
    <property type="evidence" value="ECO:0007669"/>
    <property type="project" value="TreeGrafter"/>
</dbReference>
<sequence length="634" mass="68577">MAARLTSTVLRSARASTKQKGRISVRHRSTITSATKSDVTILEVGPRDGLQNIKNQVPTRTKIELIQRLANTGLRNIEATSFVSPKWVPQLADSKDVIKEANTIGQASNIWMPVLTPNMKGLELAVQNNAQEVVVFASASEGFSRANTNCSIEEALDRSQQIVQAARDHGIRARGVISCVVGCPYDGPTEPSRVLEIAKRFLQMGCYEVGLGDTIGVGTPYDIEKLLKVLLSEIPAEKLAGHYHDTYGQAIANVVKSYEMGIRAFDSSVAGLGGCPFAKGAKGNLATEDMVYTFEKAGIKTGLDLQQLAEIGDWISKELNIPNNSRAGSAIIAKSQGTNSIPGSKASTPIVEVPKWTVVEDKGDYKVRRAGNVVKVTLTRPKNGNALTNTMVEGITELFQKLSHDRSVFHVVLEAEGKYFCTGMDLSSGGSSASNEASEKAAYYGKVEALYQAIDNVPQTTIAVVDGPCFGGGVGLAFICDVRLVSEKARFTMTEIKLGLSPAIISKYMIREWGIPFVREAILAGREVKPDELRRIGAIHHIARDTEELEAKATQYLADISKSAPRSAAACKELVRLGWSNPGGTEQQQYVTQTFAEMMQPGSEGEHGLAQFRKKVKGIDWGTFWANNGAKVPA</sequence>
<comment type="similarity">
    <text evidence="2">Belongs to the HMG-CoA lyase family.</text>
</comment>
<dbReference type="CDD" id="cd06558">
    <property type="entry name" value="crotonase-like"/>
    <property type="match status" value="1"/>
</dbReference>
<evidence type="ECO:0000256" key="2">
    <source>
        <dbReference type="ARBA" id="ARBA00009405"/>
    </source>
</evidence>
<dbReference type="Proteomes" id="UP001056384">
    <property type="component" value="Chromosome 9"/>
</dbReference>
<evidence type="ECO:0000256" key="6">
    <source>
        <dbReference type="ARBA" id="ARBA00023239"/>
    </source>
</evidence>
<evidence type="ECO:0000256" key="7">
    <source>
        <dbReference type="ARBA" id="ARBA00049877"/>
    </source>
</evidence>
<dbReference type="CDD" id="cd07938">
    <property type="entry name" value="DRE_TIM_HMGL"/>
    <property type="match status" value="1"/>
</dbReference>
<keyword evidence="6" id="KW-0456">Lyase</keyword>
<evidence type="ECO:0000256" key="3">
    <source>
        <dbReference type="ARBA" id="ARBA00012910"/>
    </source>
</evidence>
<evidence type="ECO:0000256" key="4">
    <source>
        <dbReference type="ARBA" id="ARBA00022723"/>
    </source>
</evidence>
<dbReference type="NCBIfam" id="NF004283">
    <property type="entry name" value="PRK05692.1"/>
    <property type="match status" value="1"/>
</dbReference>
<reference evidence="10" key="1">
    <citation type="submission" date="2022-06" db="EMBL/GenBank/DDBJ databases">
        <title>Complete genome sequences of two strains of the flax pathogen Septoria linicola.</title>
        <authorList>
            <person name="Lapalu N."/>
            <person name="Simon A."/>
            <person name="Demenou B."/>
            <person name="Paumier D."/>
            <person name="Guillot M.-P."/>
            <person name="Gout L."/>
            <person name="Valade R."/>
        </authorList>
    </citation>
    <scope>NUCLEOTIDE SEQUENCE</scope>
    <source>
        <strain evidence="10">SE15195</strain>
    </source>
</reference>
<evidence type="ECO:0000259" key="9">
    <source>
        <dbReference type="PROSITE" id="PS50991"/>
    </source>
</evidence>
<keyword evidence="5" id="KW-0843">Virulence</keyword>
<dbReference type="EMBL" id="CP099426">
    <property type="protein sequence ID" value="USW57007.1"/>
    <property type="molecule type" value="Genomic_DNA"/>
</dbReference>
<dbReference type="InterPro" id="IPR013785">
    <property type="entry name" value="Aldolase_TIM"/>
</dbReference>
<comment type="pathway">
    <text evidence="1">Metabolic intermediate metabolism; (S)-3-hydroxy-3-methylglutaryl-CoA degradation; acetoacetate from (S)-3-hydroxy-3-methylglutaryl-CoA: step 1/1.</text>
</comment>
<evidence type="ECO:0000256" key="1">
    <source>
        <dbReference type="ARBA" id="ARBA00005143"/>
    </source>
</evidence>
<comment type="catalytic activity">
    <reaction evidence="7">
        <text>(3S)-3-hydroxy-3-methylglutaryl-CoA = acetoacetate + acetyl-CoA</text>
        <dbReference type="Rhea" id="RHEA:24404"/>
        <dbReference type="ChEBI" id="CHEBI:13705"/>
        <dbReference type="ChEBI" id="CHEBI:43074"/>
        <dbReference type="ChEBI" id="CHEBI:57288"/>
        <dbReference type="EC" id="4.1.3.4"/>
    </reaction>
</comment>
<keyword evidence="10" id="KW-0670">Pyruvate</keyword>
<dbReference type="Pfam" id="PF00378">
    <property type="entry name" value="ECH_1"/>
    <property type="match status" value="1"/>
</dbReference>
<dbReference type="Gene3D" id="3.20.20.70">
    <property type="entry name" value="Aldolase class I"/>
    <property type="match status" value="1"/>
</dbReference>
<dbReference type="FunFam" id="3.20.20.70:FF:000201">
    <property type="entry name" value="Hydroxymethylglutaryl-CoA lyase"/>
    <property type="match status" value="1"/>
</dbReference>
<evidence type="ECO:0000313" key="10">
    <source>
        <dbReference type="EMBL" id="USW57007.1"/>
    </source>
</evidence>